<dbReference type="Gene3D" id="1.25.10.10">
    <property type="entry name" value="Leucine-rich Repeat Variant"/>
    <property type="match status" value="1"/>
</dbReference>
<dbReference type="Proteomes" id="UP000323119">
    <property type="component" value="Unassembled WGS sequence"/>
</dbReference>
<name>A0A9P3ZLH1_9BACT</name>
<dbReference type="InterPro" id="IPR016024">
    <property type="entry name" value="ARM-type_fold"/>
</dbReference>
<evidence type="ECO:0000259" key="2">
    <source>
        <dbReference type="Pfam" id="PF06439"/>
    </source>
</evidence>
<feature type="chain" id="PRO_5040139287" evidence="1">
    <location>
        <begin position="20"/>
        <end position="1125"/>
    </location>
</feature>
<dbReference type="InterPro" id="IPR011989">
    <property type="entry name" value="ARM-like"/>
</dbReference>
<feature type="domain" description="3-keto-alpha-glucoside-1,2-lyase/3-keto-2-hydroxy-glucal hydratase" evidence="2">
    <location>
        <begin position="749"/>
        <end position="890"/>
    </location>
</feature>
<dbReference type="SUPFAM" id="SSF48371">
    <property type="entry name" value="ARM repeat"/>
    <property type="match status" value="1"/>
</dbReference>
<accession>A0A9P3ZLH1</accession>
<dbReference type="AlphaFoldDB" id="A0A9P3ZLH1"/>
<dbReference type="Pfam" id="PF13646">
    <property type="entry name" value="HEAT_2"/>
    <property type="match status" value="1"/>
</dbReference>
<dbReference type="GO" id="GO:0016787">
    <property type="term" value="F:hydrolase activity"/>
    <property type="evidence" value="ECO:0007669"/>
    <property type="project" value="InterPro"/>
</dbReference>
<dbReference type="EMBL" id="VVUY01000001">
    <property type="protein sequence ID" value="KAA2564319.1"/>
    <property type="molecule type" value="Genomic_DNA"/>
</dbReference>
<evidence type="ECO:0000256" key="1">
    <source>
        <dbReference type="SAM" id="SignalP"/>
    </source>
</evidence>
<evidence type="ECO:0000313" key="3">
    <source>
        <dbReference type="EMBL" id="KAA2564319.1"/>
    </source>
</evidence>
<dbReference type="Gene3D" id="2.60.120.560">
    <property type="entry name" value="Exo-inulinase, domain 1"/>
    <property type="match status" value="2"/>
</dbReference>
<gene>
    <name evidence="3" type="ORF">F2S36_00865</name>
</gene>
<keyword evidence="1" id="KW-0732">Signal</keyword>
<reference evidence="3 4" key="1">
    <citation type="journal article" date="2019" name="Nat. Med.">
        <title>A library of human gut bacterial isolates paired with longitudinal multiomics data enables mechanistic microbiome research.</title>
        <authorList>
            <person name="Poyet M."/>
            <person name="Groussin M."/>
            <person name="Gibbons S.M."/>
            <person name="Avila-Pacheco J."/>
            <person name="Jiang X."/>
            <person name="Kearney S.M."/>
            <person name="Perrotta A.R."/>
            <person name="Berdy B."/>
            <person name="Zhao S."/>
            <person name="Lieberman T.D."/>
            <person name="Swanson P.K."/>
            <person name="Smith M."/>
            <person name="Roesemann S."/>
            <person name="Alexander J.E."/>
            <person name="Rich S.A."/>
            <person name="Livny J."/>
            <person name="Vlamakis H."/>
            <person name="Clish C."/>
            <person name="Bullock K."/>
            <person name="Deik A."/>
            <person name="Scott J."/>
            <person name="Pierce K.A."/>
            <person name="Xavier R.J."/>
            <person name="Alm E.J."/>
        </authorList>
    </citation>
    <scope>NUCLEOTIDE SEQUENCE [LARGE SCALE GENOMIC DNA]</scope>
    <source>
        <strain evidence="3 4">BIOML-A204</strain>
    </source>
</reference>
<feature type="domain" description="3-keto-alpha-glucoside-1,2-lyase/3-keto-2-hydroxy-glucal hydratase" evidence="2">
    <location>
        <begin position="908"/>
        <end position="1108"/>
    </location>
</feature>
<organism evidence="3 4">
    <name type="scientific">Alistipes onderdonkii</name>
    <dbReference type="NCBI Taxonomy" id="328813"/>
    <lineage>
        <taxon>Bacteria</taxon>
        <taxon>Pseudomonadati</taxon>
        <taxon>Bacteroidota</taxon>
        <taxon>Bacteroidia</taxon>
        <taxon>Bacteroidales</taxon>
        <taxon>Rikenellaceae</taxon>
        <taxon>Alistipes</taxon>
    </lineage>
</organism>
<dbReference type="InterPro" id="IPR010496">
    <property type="entry name" value="AL/BT2_dom"/>
</dbReference>
<feature type="signal peptide" evidence="1">
    <location>
        <begin position="1"/>
        <end position="19"/>
    </location>
</feature>
<proteinExistence type="predicted"/>
<comment type="caution">
    <text evidence="3">The sequence shown here is derived from an EMBL/GenBank/DDBJ whole genome shotgun (WGS) entry which is preliminary data.</text>
</comment>
<protein>
    <submittedName>
        <fullName evidence="3">DUF1080 domain-containing protein</fullName>
    </submittedName>
</protein>
<dbReference type="RefSeq" id="WP_055202899.1">
    <property type="nucleotide sequence ID" value="NZ_JADMQE010000008.1"/>
</dbReference>
<dbReference type="Pfam" id="PF06439">
    <property type="entry name" value="3keto-disac_hyd"/>
    <property type="match status" value="2"/>
</dbReference>
<evidence type="ECO:0000313" key="4">
    <source>
        <dbReference type="Proteomes" id="UP000323119"/>
    </source>
</evidence>
<sequence>MKKIFAILLLTLVPFAAGAQDARQRTAATIVADGLNQLPAQNPKAFDAVMQELAATGAEGIRMMAGMLVPAAEGKNAAVEYAINGVVSYATAAGREELAREVRAGLVAAVEACTDKPNQAFLLSQLQLCATAAEAPVFVKYASDKYLADYAVRGLISTPGTDGAILALIEQSPAPQALLAYAAAEKRLAAAEPALLKWAAAPAADDATKEAVYNALARCGGEASLATLAAAAKAAGYTFTESDAAGAYVSLLARLAAEGNAKALAAAKALRKAGMPQNIRIAGLEIALRADAKKRTQEVLATLKDTDRNYRCAALDCAAEFADDDLYAAIARKLPSLKDDAAKTDIISWFGSRHAASQAGTVIAAIASPDPELALAAIRAAGRIGGQEALDALIAQLDGPHAREASAALAAFNGKPNAAFAAALDGAPRTQANALKLVAMRRITTAADKVFALLESPDAAVRAAAYDALAGVASPKDFERLCDLLDKAQEADVKALQAGLKNALARETPAAQYEKTMARIASAPAKARYYPLLAQAASKEAIDALLAADDREAAFAALLTVENPAMVDVLYDLARRNPAWTDAALARYTEFMTASADTGVRKYQLYRRALELNPSAKVQNKLLKALAKTPEFPVLVLAVKYLDNPATAETAALAVKTAAAKNPDMGGEIVASALKKAQEVYAELAKSDADAGYAVDEIKGLLAKLPAEGFVPASLAPEAWKAVAGDPDARRAMKPKALAKAQQEADAAAAGTWSAADGVLTGTTGAPTLGSAKEYENFSLIVEWKTDGEAGLGIRSIPQIALGGRNAGALTGNMLHENTAPAAANRPGEWNTMEVRVVNDRVTVVLNGITTCNNVILENTCNREIPAYTEGQILLVGGTAPVSFREMYVRELPPTPRFELSPEEAAEGFEVLFDGTSMHKWTGNTTNYVPLDGTIYVTAQYGGSGNLYTKKEYADFILRFEFQFVQEGVNNGIGIRTPMGVDAAYHGMEIQILDHDAPIYKNLREYQQHGSVYGIIPAKRVKFPSLGTWNVEEIRAVGDRITVTVNGEVILDGDIREACQGHNVAPDGGKKNPYTVDHRNHPGLFNASGHIGLLGHGPGIKFRNIRIKELPCSKVRDLPAPVKTK</sequence>